<dbReference type="Proteomes" id="UP000034681">
    <property type="component" value="Unassembled WGS sequence"/>
</dbReference>
<dbReference type="AlphaFoldDB" id="A0A0M2PVF8"/>
<proteinExistence type="predicted"/>
<reference evidence="1" key="1">
    <citation type="submission" date="2012-04" db="EMBL/GenBank/DDBJ databases">
        <authorList>
            <person name="Borisov I.G."/>
            <person name="Ivanikova N.V."/>
            <person name="Pinevich A.V."/>
        </authorList>
    </citation>
    <scope>NUCLEOTIDE SEQUENCE [LARGE SCALE GENOMIC DNA]</scope>
    <source>
        <strain evidence="1">CALU 1027</strain>
    </source>
</reference>
<protein>
    <submittedName>
        <fullName evidence="1">Uncharacterized protein</fullName>
    </submittedName>
</protein>
<dbReference type="eggNOG" id="ENOG50343D0">
    <property type="taxonomic scope" value="Bacteria"/>
</dbReference>
<evidence type="ECO:0000313" key="2">
    <source>
        <dbReference type="Proteomes" id="UP000034681"/>
    </source>
</evidence>
<comment type="caution">
    <text evidence="1">The sequence shown here is derived from an EMBL/GenBank/DDBJ whole genome shotgun (WGS) entry which is preliminary data.</text>
</comment>
<keyword evidence="2" id="KW-1185">Reference proteome</keyword>
<organism evidence="1 2">
    <name type="scientific">Prochlorothrix hollandica PCC 9006 = CALU 1027</name>
    <dbReference type="NCBI Taxonomy" id="317619"/>
    <lineage>
        <taxon>Bacteria</taxon>
        <taxon>Bacillati</taxon>
        <taxon>Cyanobacteriota</taxon>
        <taxon>Cyanophyceae</taxon>
        <taxon>Prochlorotrichales</taxon>
        <taxon>Prochlorotrichaceae</taxon>
        <taxon>Prochlorothrix</taxon>
    </lineage>
</organism>
<name>A0A0M2PVF8_PROHO</name>
<dbReference type="STRING" id="317619.GCA_000332315_01357"/>
<dbReference type="OrthoDB" id="9955377at2"/>
<sequence>MKLTLSVEGQPAAIVGILSRLHDHLHSGQDIQFSATLHPERGLGIEGIVECKASQEELGLWKEALDLLHQAQRLQVRGKDFDTWLLAQLETMNLDEATRVPLFAQLSAMERSL</sequence>
<dbReference type="RefSeq" id="WP_017711917.1">
    <property type="nucleotide sequence ID" value="NZ_KB235935.1"/>
</dbReference>
<gene>
    <name evidence="1" type="ORF">PROH_19420</name>
</gene>
<accession>A0A0M2PVF8</accession>
<evidence type="ECO:0000313" key="1">
    <source>
        <dbReference type="EMBL" id="KKI98336.1"/>
    </source>
</evidence>
<dbReference type="EMBL" id="AJTX02000009">
    <property type="protein sequence ID" value="KKI98336.1"/>
    <property type="molecule type" value="Genomic_DNA"/>
</dbReference>